<protein>
    <submittedName>
        <fullName evidence="2">Helix-turn-helix transcriptional regulator</fullName>
    </submittedName>
</protein>
<name>A0AAU2JT35_9ACTN</name>
<evidence type="ECO:0000259" key="1">
    <source>
        <dbReference type="PROSITE" id="PS50943"/>
    </source>
</evidence>
<dbReference type="GO" id="GO:0003677">
    <property type="term" value="F:DNA binding"/>
    <property type="evidence" value="ECO:0007669"/>
    <property type="project" value="InterPro"/>
</dbReference>
<dbReference type="SMART" id="SM00530">
    <property type="entry name" value="HTH_XRE"/>
    <property type="match status" value="1"/>
</dbReference>
<reference evidence="2" key="1">
    <citation type="submission" date="2022-10" db="EMBL/GenBank/DDBJ databases">
        <title>The complete genomes of actinobacterial strains from the NBC collection.</title>
        <authorList>
            <person name="Joergensen T.S."/>
            <person name="Alvarez Arevalo M."/>
            <person name="Sterndorff E.B."/>
            <person name="Faurdal D."/>
            <person name="Vuksanovic O."/>
            <person name="Mourched A.-S."/>
            <person name="Charusanti P."/>
            <person name="Shaw S."/>
            <person name="Blin K."/>
            <person name="Weber T."/>
        </authorList>
    </citation>
    <scope>NUCLEOTIDE SEQUENCE</scope>
    <source>
        <strain evidence="2">NBC_00049</strain>
    </source>
</reference>
<dbReference type="InterPro" id="IPR043917">
    <property type="entry name" value="DUF5753"/>
</dbReference>
<gene>
    <name evidence="2" type="ORF">OG327_18150</name>
</gene>
<dbReference type="Pfam" id="PF19054">
    <property type="entry name" value="DUF5753"/>
    <property type="match status" value="1"/>
</dbReference>
<dbReference type="EMBL" id="CP108264">
    <property type="protein sequence ID" value="WTU75082.1"/>
    <property type="molecule type" value="Genomic_DNA"/>
</dbReference>
<dbReference type="InterPro" id="IPR001387">
    <property type="entry name" value="Cro/C1-type_HTH"/>
</dbReference>
<organism evidence="2">
    <name type="scientific">Streptomyces sp. NBC_00049</name>
    <dbReference type="NCBI Taxonomy" id="2903617"/>
    <lineage>
        <taxon>Bacteria</taxon>
        <taxon>Bacillati</taxon>
        <taxon>Actinomycetota</taxon>
        <taxon>Actinomycetes</taxon>
        <taxon>Kitasatosporales</taxon>
        <taxon>Streptomycetaceae</taxon>
        <taxon>Streptomyces</taxon>
    </lineage>
</organism>
<proteinExistence type="predicted"/>
<dbReference type="InterPro" id="IPR010982">
    <property type="entry name" value="Lambda_DNA-bd_dom_sf"/>
</dbReference>
<feature type="domain" description="HTH cro/C1-type" evidence="1">
    <location>
        <begin position="22"/>
        <end position="69"/>
    </location>
</feature>
<dbReference type="Pfam" id="PF01381">
    <property type="entry name" value="HTH_3"/>
    <property type="match status" value="1"/>
</dbReference>
<dbReference type="AlphaFoldDB" id="A0AAU2JT35"/>
<dbReference type="CDD" id="cd00093">
    <property type="entry name" value="HTH_XRE"/>
    <property type="match status" value="1"/>
</dbReference>
<dbReference type="Gene3D" id="1.10.260.40">
    <property type="entry name" value="lambda repressor-like DNA-binding domains"/>
    <property type="match status" value="1"/>
</dbReference>
<sequence length="278" mass="30716">MAKSANKEAAGGATRLVSVLAKAFREREQLTQKELGEMLGYSAAAISALETGAQPASDEMLIKLEAVIGDGLGIFEVARELVQLDKFPAQFQDFAELEQRALIVSSYQPLVFDGLFQTVAYASALIGGSFPPHPEERESELVEGRLARKAIFDRDPMALIELVVDESVLTRRVGSNEVMRDQLMCLLSYARMRNVTVQVLPPNRGDRSDHVGLYGPLKLIETPSHEHFVYLEVHDEGLLISDPPKVSMYTQRYAKIRAQALCPDESLGLIERLAGEQT</sequence>
<dbReference type="PROSITE" id="PS50943">
    <property type="entry name" value="HTH_CROC1"/>
    <property type="match status" value="1"/>
</dbReference>
<dbReference type="SUPFAM" id="SSF47413">
    <property type="entry name" value="lambda repressor-like DNA-binding domains"/>
    <property type="match status" value="1"/>
</dbReference>
<accession>A0AAU2JT35</accession>
<evidence type="ECO:0000313" key="2">
    <source>
        <dbReference type="EMBL" id="WTU75082.1"/>
    </source>
</evidence>